<dbReference type="OMA" id="SACMDRQ"/>
<sequence length="372" mass="41385">MASTSSSDDVAVHNTVVSPEMETNSDTTTDDDGGRRRNRDPPIVTLSRHLIADYNDESYNAAAATVTKGHGLGRQPSLWLDLSDMWQEATHVVGGLVQQAKGFQLPESCRYNTYHVPTPRAISSHAYIEVLPDEDPQTAKYDQIFLCPYDSIPSDLGPWPAEPITIDGSACMDRQELGLYHNQETSLECYSQITDDVTRVMDQLEMPVFLVSGSLLGWYRHNQSQIPWAEDADVGLMRDDCDASFRRYGGDFDNILDLLKAKMGPGYRIAAHLPGNGTDLPSNSFTGCNTDVFYAQIDYKGHTCHVDVWVLSQQDKWSADFNQKCKCPDSVPFPRVCRWPNACNTVSDLVPSTWSTQRGSMGRTKPMISPAC</sequence>
<dbReference type="OrthoDB" id="416705at2759"/>
<organism evidence="4">
    <name type="scientific">Perkinsus marinus (strain ATCC 50983 / TXsc)</name>
    <dbReference type="NCBI Taxonomy" id="423536"/>
    <lineage>
        <taxon>Eukaryota</taxon>
        <taxon>Sar</taxon>
        <taxon>Alveolata</taxon>
        <taxon>Perkinsozoa</taxon>
        <taxon>Perkinsea</taxon>
        <taxon>Perkinsida</taxon>
        <taxon>Perkinsidae</taxon>
        <taxon>Perkinsus</taxon>
    </lineage>
</organism>
<dbReference type="InterPro" id="IPR007074">
    <property type="entry name" value="LicD/FKTN/FKRP_NTP_transf"/>
</dbReference>
<dbReference type="Proteomes" id="UP000007800">
    <property type="component" value="Unassembled WGS sequence"/>
</dbReference>
<evidence type="ECO:0000313" key="3">
    <source>
        <dbReference type="EMBL" id="EER19279.1"/>
    </source>
</evidence>
<accession>C5K891</accession>
<dbReference type="RefSeq" id="XP_002787483.1">
    <property type="nucleotide sequence ID" value="XM_002787437.1"/>
</dbReference>
<dbReference type="InParanoid" id="C5K891"/>
<feature type="domain" description="LicD/FKTN/FKRP nucleotidyltransferase" evidence="2">
    <location>
        <begin position="205"/>
        <end position="240"/>
    </location>
</feature>
<protein>
    <recommendedName>
        <fullName evidence="2">LicD/FKTN/FKRP nucleotidyltransferase domain-containing protein</fullName>
    </recommendedName>
</protein>
<name>C5K891_PERM5</name>
<dbReference type="PANTHER" id="PTHR43404:SF1">
    <property type="entry name" value="MNN4P"/>
    <property type="match status" value="1"/>
</dbReference>
<dbReference type="Pfam" id="PF04991">
    <property type="entry name" value="LicD"/>
    <property type="match status" value="1"/>
</dbReference>
<reference evidence="3 4" key="1">
    <citation type="submission" date="2008-07" db="EMBL/GenBank/DDBJ databases">
        <authorList>
            <person name="El-Sayed N."/>
            <person name="Caler E."/>
            <person name="Inman J."/>
            <person name="Amedeo P."/>
            <person name="Hass B."/>
            <person name="Wortman J."/>
        </authorList>
    </citation>
    <scope>NUCLEOTIDE SEQUENCE [LARGE SCALE GENOMIC DNA]</scope>
    <source>
        <strain evidence="4">ATCC 50983 / TXsc</strain>
    </source>
</reference>
<proteinExistence type="predicted"/>
<evidence type="ECO:0000256" key="1">
    <source>
        <dbReference type="SAM" id="MobiDB-lite"/>
    </source>
</evidence>
<dbReference type="GeneID" id="9039533"/>
<keyword evidence="4" id="KW-1185">Reference proteome</keyword>
<evidence type="ECO:0000313" key="4">
    <source>
        <dbReference type="Proteomes" id="UP000007800"/>
    </source>
</evidence>
<gene>
    <name evidence="3" type="ORF">Pmar_PMAR015840</name>
</gene>
<dbReference type="InterPro" id="IPR052942">
    <property type="entry name" value="LPS_cholinephosphotransferase"/>
</dbReference>
<dbReference type="PANTHER" id="PTHR43404">
    <property type="entry name" value="LIPOPOLYSACCHARIDE CHOLINEPHOSPHOTRANSFERASE LICD"/>
    <property type="match status" value="1"/>
</dbReference>
<feature type="region of interest" description="Disordered" evidence="1">
    <location>
        <begin position="1"/>
        <end position="44"/>
    </location>
</feature>
<dbReference type="EMBL" id="GG671101">
    <property type="protein sequence ID" value="EER19279.1"/>
    <property type="molecule type" value="Genomic_DNA"/>
</dbReference>
<evidence type="ECO:0000259" key="2">
    <source>
        <dbReference type="Pfam" id="PF04991"/>
    </source>
</evidence>
<dbReference type="GO" id="GO:0009100">
    <property type="term" value="P:glycoprotein metabolic process"/>
    <property type="evidence" value="ECO:0007669"/>
    <property type="project" value="UniProtKB-ARBA"/>
</dbReference>
<dbReference type="AlphaFoldDB" id="C5K891"/>